<dbReference type="InterPro" id="IPR001387">
    <property type="entry name" value="Cro/C1-type_HTH"/>
</dbReference>
<dbReference type="PANTHER" id="PTHR46558:SF11">
    <property type="entry name" value="HTH-TYPE TRANSCRIPTIONAL REGULATOR XRE"/>
    <property type="match status" value="1"/>
</dbReference>
<dbReference type="Proteomes" id="UP001149607">
    <property type="component" value="Chromosome"/>
</dbReference>
<dbReference type="EMBL" id="JAPQFL010000002">
    <property type="protein sequence ID" value="MDD9327705.1"/>
    <property type="molecule type" value="Genomic_DNA"/>
</dbReference>
<dbReference type="PANTHER" id="PTHR46558">
    <property type="entry name" value="TRACRIPTIONAL REGULATORY PROTEIN-RELATED-RELATED"/>
    <property type="match status" value="1"/>
</dbReference>
<dbReference type="CDD" id="cd00093">
    <property type="entry name" value="HTH_XRE"/>
    <property type="match status" value="1"/>
</dbReference>
<protein>
    <submittedName>
        <fullName evidence="3">Helix-turn-helix domain-containing protein</fullName>
    </submittedName>
</protein>
<dbReference type="Gene3D" id="1.10.260.40">
    <property type="entry name" value="lambda repressor-like DNA-binding domains"/>
    <property type="match status" value="1"/>
</dbReference>
<dbReference type="RefSeq" id="WP_274570652.1">
    <property type="nucleotide sequence ID" value="NZ_CP145606.1"/>
</dbReference>
<evidence type="ECO:0000313" key="3">
    <source>
        <dbReference type="EMBL" id="MDD9327705.1"/>
    </source>
</evidence>
<evidence type="ECO:0000313" key="5">
    <source>
        <dbReference type="Proteomes" id="UP001149607"/>
    </source>
</evidence>
<evidence type="ECO:0000256" key="1">
    <source>
        <dbReference type="ARBA" id="ARBA00023125"/>
    </source>
</evidence>
<feature type="domain" description="HTH cro/C1-type" evidence="2">
    <location>
        <begin position="6"/>
        <end position="60"/>
    </location>
</feature>
<gene>
    <name evidence="3" type="ORF">ORY91_001115</name>
    <name evidence="4" type="ORF">V9W64_09195</name>
</gene>
<dbReference type="SUPFAM" id="SSF47413">
    <property type="entry name" value="lambda repressor-like DNA-binding domains"/>
    <property type="match status" value="1"/>
</dbReference>
<reference evidence="4" key="2">
    <citation type="submission" date="2024-02" db="EMBL/GenBank/DDBJ databases">
        <title>Neisseria leonii sp. nov.</title>
        <authorList>
            <person name="Boutroux M."/>
            <person name="Favre-Rochex S."/>
            <person name="Gorgette O."/>
            <person name="Touak G."/>
            <person name="Muhle E."/>
            <person name="Chesneau O."/>
            <person name="Clermont D."/>
            <person name="Rahi P."/>
        </authorList>
    </citation>
    <scope>NUCLEOTIDE SEQUENCE</scope>
    <source>
        <strain evidence="4">51.81</strain>
    </source>
</reference>
<dbReference type="PROSITE" id="PS50943">
    <property type="entry name" value="HTH_CROC1"/>
    <property type="match status" value="1"/>
</dbReference>
<dbReference type="InterPro" id="IPR010982">
    <property type="entry name" value="Lambda_DNA-bd_dom_sf"/>
</dbReference>
<proteinExistence type="predicted"/>
<accession>A0A9X4E2U8</accession>
<evidence type="ECO:0000313" key="4">
    <source>
        <dbReference type="EMBL" id="WWY02857.1"/>
    </source>
</evidence>
<dbReference type="AlphaFoldDB" id="A0A9X4E2U8"/>
<reference evidence="3" key="1">
    <citation type="submission" date="2022-10" db="EMBL/GenBank/DDBJ databases">
        <authorList>
            <person name="Boutroux M."/>
        </authorList>
    </citation>
    <scope>NUCLEOTIDE SEQUENCE</scope>
    <source>
        <strain evidence="3">51.81</strain>
    </source>
</reference>
<dbReference type="EMBL" id="CP146598">
    <property type="protein sequence ID" value="WWY02857.1"/>
    <property type="molecule type" value="Genomic_DNA"/>
</dbReference>
<organism evidence="3">
    <name type="scientific">Neisseria leonii</name>
    <dbReference type="NCBI Taxonomy" id="2995413"/>
    <lineage>
        <taxon>Bacteria</taxon>
        <taxon>Pseudomonadati</taxon>
        <taxon>Pseudomonadota</taxon>
        <taxon>Betaproteobacteria</taxon>
        <taxon>Neisseriales</taxon>
        <taxon>Neisseriaceae</taxon>
        <taxon>Neisseria</taxon>
    </lineage>
</organism>
<dbReference type="Pfam" id="PF01381">
    <property type="entry name" value="HTH_3"/>
    <property type="match status" value="1"/>
</dbReference>
<keyword evidence="1" id="KW-0238">DNA-binding</keyword>
<keyword evidence="5" id="KW-1185">Reference proteome</keyword>
<name>A0A9X4E2U8_9NEIS</name>
<sequence>MIGNRIKLARKTAKRSQQWLADEIGVHQTSVTQWETGKTDPTTENLSRIAQVLDVSFEWLAKGTGEMGVVYQPVTIKLAEPLPQYKSYSEEQLEFLRLFDALPKSKREILLTFMRDWIG</sequence>
<dbReference type="SMART" id="SM00530">
    <property type="entry name" value="HTH_XRE"/>
    <property type="match status" value="1"/>
</dbReference>
<dbReference type="GO" id="GO:0003677">
    <property type="term" value="F:DNA binding"/>
    <property type="evidence" value="ECO:0007669"/>
    <property type="project" value="UniProtKB-KW"/>
</dbReference>
<evidence type="ECO:0000259" key="2">
    <source>
        <dbReference type="PROSITE" id="PS50943"/>
    </source>
</evidence>